<organism evidence="3">
    <name type="scientific">uncultured prokaryote EC6</name>
    <dbReference type="NCBI Taxonomy" id="672204"/>
    <lineage>
        <taxon>unclassified sequences</taxon>
        <taxon>environmental samples</taxon>
    </lineage>
</organism>
<reference evidence="3" key="1">
    <citation type="journal article" date="2010" name="Appl. Environ. Microbiol.">
        <title>Expanding small-molecule functional metagenomics through parallel screening of broad-host-range cosmid environmental DNA libraries in diverse proteobacteria.</title>
        <authorList>
            <person name="Craig J.W."/>
            <person name="Chang F.Y."/>
            <person name="Kim J.H."/>
            <person name="Obiajulu S.C."/>
            <person name="Brady S.F."/>
        </authorList>
    </citation>
    <scope>NUCLEOTIDE SEQUENCE</scope>
</reference>
<protein>
    <recommendedName>
        <fullName evidence="2">Ig-like domain-containing protein</fullName>
    </recommendedName>
</protein>
<sequence length="777" mass="83025">MNDAPRFTKGADQAASGDGFPRTVRNWATGISAGPPNEASQRLNFTVSNNNPGLFSVQPAISPGGTLTFTPRLNAEGIATVSVKLSDDDTAGGPAITTAEQEFTITLYKTIVATPGPPQSPPPPVYVPTNRTVVLTNTSGGGAHLWYRNGVVLHDGDGSDELSLLLKRGAVFGSSSNVLTIVGYQNADGGTYEHRSADSPDSPVTIRQIQVLSDRTNLRPALLEDRLDASRQSVEIQPTGWAFGTTANFATEVVKAGANTYAVTGWITWKATANGSAQWTTAGSGYQTKLYVFVEDGQAGQLKLVTSDEGHRGGYGTSLVQWDCTAGTNYHLGLGGDRGDVMLGWISDGDTSGTPMISIATDADRPFASGQVVRPGATNIKLSATLSQPIPTGLSYQWTRNGEDVAGANYLGTKTTDLTVKVVGEADLGVYQLEISRGDEIWRSPPVILEIGFGDVSNVPSNYDRTDLAADIESDATIPLATARQPRLMGLAPSAGTIISDNWRPRGLAGSDATNLLGGSSRWYYLPSRTDANSSSPGLVTVRTTSSEFPPVLDVYELDAANQFVLVTRSGPVTNLHGANTSYTAEAYYIAHDTKKYLAAVDGQNAINGLFELTWNIVRGPIGDNFRWFDMIPTADGEIEIDLSPDTNIKTLYLVLEGTDYPNLRSVPITDNGAEAPPTWARFHAVPGQIYVALVDARDENPDAIDFRWRMLPAALKVEFDGAQVRVHWGAGGGRLESAPGLGGPWSKVTNLKANGSEMEVRLPPDHHTQIFRLVPE</sequence>
<feature type="domain" description="Ig-like" evidence="2">
    <location>
        <begin position="355"/>
        <end position="431"/>
    </location>
</feature>
<dbReference type="AlphaFoldDB" id="D3W8K5"/>
<name>D3W8K5_9ZZZZ</name>
<dbReference type="Gene3D" id="2.60.40.10">
    <property type="entry name" value="Immunoglobulins"/>
    <property type="match status" value="1"/>
</dbReference>
<dbReference type="InterPro" id="IPR007110">
    <property type="entry name" value="Ig-like_dom"/>
</dbReference>
<dbReference type="PROSITE" id="PS50835">
    <property type="entry name" value="IG_LIKE"/>
    <property type="match status" value="1"/>
</dbReference>
<evidence type="ECO:0000256" key="1">
    <source>
        <dbReference type="SAM" id="MobiDB-lite"/>
    </source>
</evidence>
<dbReference type="EMBL" id="GQ869384">
    <property type="protein sequence ID" value="ACX33954.1"/>
    <property type="molecule type" value="Genomic_DNA"/>
</dbReference>
<dbReference type="InterPro" id="IPR013783">
    <property type="entry name" value="Ig-like_fold"/>
</dbReference>
<proteinExistence type="predicted"/>
<accession>D3W8K5</accession>
<evidence type="ECO:0000313" key="3">
    <source>
        <dbReference type="EMBL" id="ACX33954.1"/>
    </source>
</evidence>
<feature type="region of interest" description="Disordered" evidence="1">
    <location>
        <begin position="1"/>
        <end position="40"/>
    </location>
</feature>
<evidence type="ECO:0000259" key="2">
    <source>
        <dbReference type="PROSITE" id="PS50835"/>
    </source>
</evidence>